<dbReference type="FunFam" id="2.40.420.20:FF:000001">
    <property type="entry name" value="Efflux RND transporter periplasmic adaptor subunit"/>
    <property type="match status" value="1"/>
</dbReference>
<dbReference type="InterPro" id="IPR058625">
    <property type="entry name" value="MdtA-like_BSH"/>
</dbReference>
<dbReference type="Pfam" id="PF25917">
    <property type="entry name" value="BSH_RND"/>
    <property type="match status" value="1"/>
</dbReference>
<dbReference type="Proteomes" id="UP000245444">
    <property type="component" value="Chromosome"/>
</dbReference>
<comment type="similarity">
    <text evidence="2">Belongs to the membrane fusion protein (MFP) (TC 8.A.1) family.</text>
</comment>
<dbReference type="EMBL" id="CP029553">
    <property type="protein sequence ID" value="AWN48695.1"/>
    <property type="molecule type" value="Genomic_DNA"/>
</dbReference>
<evidence type="ECO:0000259" key="5">
    <source>
        <dbReference type="Pfam" id="PF25917"/>
    </source>
</evidence>
<proteinExistence type="inferred from homology"/>
<dbReference type="RefSeq" id="WP_109960983.1">
    <property type="nucleotide sequence ID" value="NZ_CP029553.1"/>
</dbReference>
<feature type="domain" description="Multidrug resistance protein MdtA-like C-terminal permuted SH3" evidence="7">
    <location>
        <begin position="331"/>
        <end position="386"/>
    </location>
</feature>
<dbReference type="InterPro" id="IPR058626">
    <property type="entry name" value="MdtA-like_b-barrel"/>
</dbReference>
<dbReference type="Gene3D" id="2.40.420.20">
    <property type="match status" value="1"/>
</dbReference>
<dbReference type="SUPFAM" id="SSF111369">
    <property type="entry name" value="HlyD-like secretion proteins"/>
    <property type="match status" value="1"/>
</dbReference>
<dbReference type="Gene3D" id="2.40.50.100">
    <property type="match status" value="1"/>
</dbReference>
<evidence type="ECO:0000259" key="4">
    <source>
        <dbReference type="Pfam" id="PF25876"/>
    </source>
</evidence>
<evidence type="ECO:0000256" key="1">
    <source>
        <dbReference type="ARBA" id="ARBA00004196"/>
    </source>
</evidence>
<dbReference type="GO" id="GO:0005886">
    <property type="term" value="C:plasma membrane"/>
    <property type="evidence" value="ECO:0007669"/>
    <property type="project" value="TreeGrafter"/>
</dbReference>
<protein>
    <submittedName>
        <fullName evidence="8">Efflux transporter periplasmic adaptor subunit</fullName>
    </submittedName>
</protein>
<dbReference type="Pfam" id="PF25876">
    <property type="entry name" value="HH_MFP_RND"/>
    <property type="match status" value="1"/>
</dbReference>
<dbReference type="InterPro" id="IPR006143">
    <property type="entry name" value="RND_pump_MFP"/>
</dbReference>
<dbReference type="KEGG" id="mtea:DK419_21995"/>
<evidence type="ECO:0000259" key="6">
    <source>
        <dbReference type="Pfam" id="PF25944"/>
    </source>
</evidence>
<evidence type="ECO:0000256" key="2">
    <source>
        <dbReference type="ARBA" id="ARBA00009477"/>
    </source>
</evidence>
<sequence length="422" mass="44353">MSEPVVNSDPAVVPSRLPRLAAAGLAVALLAGVSYPYLPLPRLSPGQAVAATPPVEQAVPVPVAAIEPRDVVLFDEFSGRLEAVERIDVRARVGGAVQATHFSEGDLVKAGDLLVTIDPAPYAAEVQRLEAQVAGAEARLALTASDYERGQRLSDQRIVTARDLDVRANAFKEAKANLDAAKAALAAARLNLDYTEVRAAVSGRVGRREITPGNLVATGAGAAVLTTLVSVDPIYASFDADETVVLKALAAIADPSGRRGKLDRIPVEMATADGERARGHLQFIDNKVDARSGTVRVRATFANADGHLIPGQFARMRLGQAAPERLLLVDERAVGTDQDKRFVLVVGADSRAEFRTVTLGRAVEGLRIVTSGLSGGERIVVNGLQRVRPGSLVSPSPVTMGARPMQEPGTGKGMGTGKLAQR</sequence>
<dbReference type="OrthoDB" id="9816569at2"/>
<feature type="domain" description="Multidrug resistance protein MdtA-like beta-barrel" evidence="6">
    <location>
        <begin position="261"/>
        <end position="318"/>
    </location>
</feature>
<evidence type="ECO:0000259" key="7">
    <source>
        <dbReference type="Pfam" id="PF25967"/>
    </source>
</evidence>
<dbReference type="Pfam" id="PF25944">
    <property type="entry name" value="Beta-barrel_RND"/>
    <property type="match status" value="1"/>
</dbReference>
<dbReference type="InterPro" id="IPR058627">
    <property type="entry name" value="MdtA-like_C"/>
</dbReference>
<reference evidence="8 9" key="1">
    <citation type="submission" date="2018-05" db="EMBL/GenBank/DDBJ databases">
        <title>Complete Genome Sequence of Methylobacterium sp. 17Sr1-28.</title>
        <authorList>
            <person name="Srinivasan S."/>
        </authorList>
    </citation>
    <scope>NUCLEOTIDE SEQUENCE [LARGE SCALE GENOMIC DNA]</scope>
    <source>
        <strain evidence="8 9">17Sr1-28</strain>
    </source>
</reference>
<feature type="region of interest" description="Disordered" evidence="3">
    <location>
        <begin position="391"/>
        <end position="422"/>
    </location>
</feature>
<organism evidence="8 9">
    <name type="scientific">Methylobacterium terrae</name>
    <dbReference type="NCBI Taxonomy" id="2202827"/>
    <lineage>
        <taxon>Bacteria</taxon>
        <taxon>Pseudomonadati</taxon>
        <taxon>Pseudomonadota</taxon>
        <taxon>Alphaproteobacteria</taxon>
        <taxon>Hyphomicrobiales</taxon>
        <taxon>Methylobacteriaceae</taxon>
        <taxon>Methylobacterium</taxon>
    </lineage>
</organism>
<dbReference type="NCBIfam" id="TIGR01730">
    <property type="entry name" value="RND_mfp"/>
    <property type="match status" value="1"/>
</dbReference>
<feature type="domain" description="Multidrug resistance protein MdtA-like barrel-sandwich hybrid" evidence="5">
    <location>
        <begin position="86"/>
        <end position="227"/>
    </location>
</feature>
<dbReference type="PANTHER" id="PTHR30158:SF10">
    <property type="entry name" value="CATION EFFLUX PUMP"/>
    <property type="match status" value="1"/>
</dbReference>
<comment type="subcellular location">
    <subcellularLocation>
        <location evidence="1">Cell envelope</location>
    </subcellularLocation>
</comment>
<accession>A0A2U8WQZ7</accession>
<keyword evidence="9" id="KW-1185">Reference proteome</keyword>
<feature type="domain" description="Multidrug resistance protein MdtA-like alpha-helical hairpin" evidence="4">
    <location>
        <begin position="127"/>
        <end position="195"/>
    </location>
</feature>
<dbReference type="GO" id="GO:0022857">
    <property type="term" value="F:transmembrane transporter activity"/>
    <property type="evidence" value="ECO:0007669"/>
    <property type="project" value="InterPro"/>
</dbReference>
<evidence type="ECO:0000256" key="3">
    <source>
        <dbReference type="SAM" id="MobiDB-lite"/>
    </source>
</evidence>
<dbReference type="GO" id="GO:0030313">
    <property type="term" value="C:cell envelope"/>
    <property type="evidence" value="ECO:0007669"/>
    <property type="project" value="UniProtKB-SubCell"/>
</dbReference>
<evidence type="ECO:0000313" key="9">
    <source>
        <dbReference type="Proteomes" id="UP000245444"/>
    </source>
</evidence>
<gene>
    <name evidence="8" type="ORF">DK419_21995</name>
</gene>
<dbReference type="AlphaFoldDB" id="A0A2U8WQZ7"/>
<dbReference type="GO" id="GO:0046677">
    <property type="term" value="P:response to antibiotic"/>
    <property type="evidence" value="ECO:0007669"/>
    <property type="project" value="TreeGrafter"/>
</dbReference>
<dbReference type="InterPro" id="IPR058624">
    <property type="entry name" value="MdtA-like_HH"/>
</dbReference>
<dbReference type="Pfam" id="PF25967">
    <property type="entry name" value="RND-MFP_C"/>
    <property type="match status" value="1"/>
</dbReference>
<dbReference type="Gene3D" id="2.40.30.170">
    <property type="match status" value="1"/>
</dbReference>
<name>A0A2U8WQZ7_9HYPH</name>
<dbReference type="PANTHER" id="PTHR30158">
    <property type="entry name" value="ACRA/E-RELATED COMPONENT OF DRUG EFFLUX TRANSPORTER"/>
    <property type="match status" value="1"/>
</dbReference>
<evidence type="ECO:0000313" key="8">
    <source>
        <dbReference type="EMBL" id="AWN48695.1"/>
    </source>
</evidence>
<dbReference type="Gene3D" id="1.10.287.470">
    <property type="entry name" value="Helix hairpin bin"/>
    <property type="match status" value="1"/>
</dbReference>